<evidence type="ECO:0008006" key="5">
    <source>
        <dbReference type="Google" id="ProtNLM"/>
    </source>
</evidence>
<feature type="signal peptide" evidence="2">
    <location>
        <begin position="1"/>
        <end position="24"/>
    </location>
</feature>
<sequence length="345" mass="36082">MALLVKAALSVVLLLGLSPSVGLPGDGPQPGAQASAAVGAGSAGQSRSAARACTGPRGEPGGPDAWGGCWPGPASTGVPSGTALTSYSGDRTVSTRGAVVDGWDVSGCIVVTALDVTIQNSRAGCVHIEGQARYCRTSESSTERSLTGCTAVPSLGRSRAGRWPRTLVKDSEIRCPNGPGESGFGDRNLRILRVEVTHCENGFSLDSFVTVKDSYVHDLYNAIEGDPHTDGTQVLVGRSVRLKHNVFHAFSPGCSYPSDANCNGSSAVTFGGQPDYTSVIHSSVQRNLLAGGSYTLYCPIARPRNFSVVDNRFSEVYGPKVGEYGPSDGCHRSGVTWRGNKRIDY</sequence>
<dbReference type="Proteomes" id="UP000636918">
    <property type="component" value="Unassembled WGS sequence"/>
</dbReference>
<dbReference type="RefSeq" id="WP_201936863.1">
    <property type="nucleotide sequence ID" value="NZ_JAERSG010000003.1"/>
</dbReference>
<evidence type="ECO:0000256" key="2">
    <source>
        <dbReference type="SAM" id="SignalP"/>
    </source>
</evidence>
<protein>
    <recommendedName>
        <fullName evidence="5">Right-handed parallel beta-helix repeat-containing protein</fullName>
    </recommendedName>
</protein>
<evidence type="ECO:0000313" key="4">
    <source>
        <dbReference type="Proteomes" id="UP000636918"/>
    </source>
</evidence>
<proteinExistence type="predicted"/>
<dbReference type="SUPFAM" id="SSF51126">
    <property type="entry name" value="Pectin lyase-like"/>
    <property type="match status" value="1"/>
</dbReference>
<evidence type="ECO:0000313" key="3">
    <source>
        <dbReference type="EMBL" id="MBL0748504.1"/>
    </source>
</evidence>
<feature type="region of interest" description="Disordered" evidence="1">
    <location>
        <begin position="47"/>
        <end position="66"/>
    </location>
</feature>
<organism evidence="3 4">
    <name type="scientific">Nocardioides baculatus</name>
    <dbReference type="NCBI Taxonomy" id="2801337"/>
    <lineage>
        <taxon>Bacteria</taxon>
        <taxon>Bacillati</taxon>
        <taxon>Actinomycetota</taxon>
        <taxon>Actinomycetes</taxon>
        <taxon>Propionibacteriales</taxon>
        <taxon>Nocardioidaceae</taxon>
        <taxon>Nocardioides</taxon>
    </lineage>
</organism>
<keyword evidence="4" id="KW-1185">Reference proteome</keyword>
<comment type="caution">
    <text evidence="3">The sequence shown here is derived from an EMBL/GenBank/DDBJ whole genome shotgun (WGS) entry which is preliminary data.</text>
</comment>
<gene>
    <name evidence="3" type="ORF">JI751_12860</name>
</gene>
<feature type="chain" id="PRO_5046816273" description="Right-handed parallel beta-helix repeat-containing protein" evidence="2">
    <location>
        <begin position="25"/>
        <end position="345"/>
    </location>
</feature>
<reference evidence="3 4" key="1">
    <citation type="submission" date="2021-01" db="EMBL/GenBank/DDBJ databases">
        <title>Genome seq and assembly of Nocardiodes sp. G10.</title>
        <authorList>
            <person name="Chhetri G."/>
        </authorList>
    </citation>
    <scope>NUCLEOTIDE SEQUENCE [LARGE SCALE GENOMIC DNA]</scope>
    <source>
        <strain evidence="3 4">G10</strain>
    </source>
</reference>
<accession>A0ABS1L9Z0</accession>
<keyword evidence="2" id="KW-0732">Signal</keyword>
<name>A0ABS1L9Z0_9ACTN</name>
<dbReference type="EMBL" id="JAERSG010000003">
    <property type="protein sequence ID" value="MBL0748504.1"/>
    <property type="molecule type" value="Genomic_DNA"/>
</dbReference>
<evidence type="ECO:0000256" key="1">
    <source>
        <dbReference type="SAM" id="MobiDB-lite"/>
    </source>
</evidence>
<dbReference type="InterPro" id="IPR011050">
    <property type="entry name" value="Pectin_lyase_fold/virulence"/>
</dbReference>